<protein>
    <submittedName>
        <fullName evidence="1">Uncharacterized protein</fullName>
    </submittedName>
</protein>
<accession>A0A1X0QPJ8</accession>
<dbReference type="VEuPathDB" id="FungiDB:BCV72DRAFT_339250"/>
<reference evidence="1" key="1">
    <citation type="journal article" date="2016" name="Proc. Natl. Acad. Sci. U.S.A.">
        <title>Lipid metabolic changes in an early divergent fungus govern the establishment of a mutualistic symbiosis with endobacteria.</title>
        <authorList>
            <person name="Lastovetsky O.A."/>
            <person name="Gaspar M.L."/>
            <person name="Mondo S.J."/>
            <person name="LaButti K.M."/>
            <person name="Sandor L."/>
            <person name="Grigoriev I.V."/>
            <person name="Henry S.A."/>
            <person name="Pawlowska T.E."/>
        </authorList>
    </citation>
    <scope>NUCLEOTIDE SEQUENCE [LARGE SCALE GENOMIC DNA]</scope>
    <source>
        <strain evidence="1">ATCC 52814</strain>
    </source>
</reference>
<dbReference type="AlphaFoldDB" id="A0A1X0QPJ8"/>
<evidence type="ECO:0000313" key="1">
    <source>
        <dbReference type="EMBL" id="ORE01675.1"/>
    </source>
</evidence>
<proteinExistence type="predicted"/>
<gene>
    <name evidence="1" type="ORF">BCV72DRAFT_339250</name>
</gene>
<dbReference type="EMBL" id="KV922108">
    <property type="protein sequence ID" value="ORE01675.1"/>
    <property type="molecule type" value="Genomic_DNA"/>
</dbReference>
<dbReference type="Proteomes" id="UP000242414">
    <property type="component" value="Unassembled WGS sequence"/>
</dbReference>
<organism evidence="1">
    <name type="scientific">Rhizopus microsporus var. microsporus</name>
    <dbReference type="NCBI Taxonomy" id="86635"/>
    <lineage>
        <taxon>Eukaryota</taxon>
        <taxon>Fungi</taxon>
        <taxon>Fungi incertae sedis</taxon>
        <taxon>Mucoromycota</taxon>
        <taxon>Mucoromycotina</taxon>
        <taxon>Mucoromycetes</taxon>
        <taxon>Mucorales</taxon>
        <taxon>Mucorineae</taxon>
        <taxon>Rhizopodaceae</taxon>
        <taxon>Rhizopus</taxon>
    </lineage>
</organism>
<sequence>MYEILNDVCSKRGVQTKADTNVPMGETLIKSNPTLTKLNQSENELTTILGFALYRNTNYTRNDHTNSSAPDLTESAESESGLLNIEAYSTVPRIPAALSAATPSDGLILHDYDHAIIYAFNHLKDTPEHMSQTAKLMNTMDLESAVIIDGE</sequence>
<name>A0A1X0QPJ8_RHIZD</name>